<dbReference type="PROSITE" id="PS50994">
    <property type="entry name" value="INTEGRASE"/>
    <property type="match status" value="1"/>
</dbReference>
<dbReference type="Gene3D" id="3.30.420.10">
    <property type="entry name" value="Ribonuclease H-like superfamily/Ribonuclease H"/>
    <property type="match status" value="1"/>
</dbReference>
<dbReference type="STRING" id="1449350.OCH239_22275"/>
<dbReference type="InterPro" id="IPR036397">
    <property type="entry name" value="RNaseH_sf"/>
</dbReference>
<evidence type="ECO:0000313" key="3">
    <source>
        <dbReference type="Proteomes" id="UP000022447"/>
    </source>
</evidence>
<dbReference type="InterPro" id="IPR025948">
    <property type="entry name" value="HTH-like_dom"/>
</dbReference>
<dbReference type="SUPFAM" id="SSF53098">
    <property type="entry name" value="Ribonuclease H-like"/>
    <property type="match status" value="1"/>
</dbReference>
<sequence length="286" mass="32548">MSFGFVDEHRHIWPVRTICAVLEVSASGYYAWRRRPESRRSLENRDLLKDIRSAHAESGGCYGAPRIHAVLRAAGRCAGRHRIARLMRLAGLRGLAAIPRGVRTTDSRHDYPIAPNRLRRNFTASAPNQVWLADLTYIRTGEGWLFLAALIDMHTRKVVGWSMRETLHASIALEALEMAIKRQRPAPGLIQHSDRGIQYAADEYRQALAAAKITPSMSRKGNCLDNAPMESFFHTLKVERVHHRAYATRDEARRDLFAYIEGFYNSRRLHSAIGYRSPADMERMTA</sequence>
<feature type="domain" description="Integrase catalytic" evidence="1">
    <location>
        <begin position="123"/>
        <end position="286"/>
    </location>
</feature>
<name>X7E2Z7_9RHOB</name>
<evidence type="ECO:0000259" key="1">
    <source>
        <dbReference type="PROSITE" id="PS50994"/>
    </source>
</evidence>
<organism evidence="2 3">
    <name type="scientific">Roseivivax halodurans JCM 10272</name>
    <dbReference type="NCBI Taxonomy" id="1449350"/>
    <lineage>
        <taxon>Bacteria</taxon>
        <taxon>Pseudomonadati</taxon>
        <taxon>Pseudomonadota</taxon>
        <taxon>Alphaproteobacteria</taxon>
        <taxon>Rhodobacterales</taxon>
        <taxon>Roseobacteraceae</taxon>
        <taxon>Roseivivax</taxon>
    </lineage>
</organism>
<dbReference type="Pfam" id="PF00665">
    <property type="entry name" value="rve"/>
    <property type="match status" value="1"/>
</dbReference>
<dbReference type="NCBIfam" id="NF033516">
    <property type="entry name" value="transpos_IS3"/>
    <property type="match status" value="1"/>
</dbReference>
<comment type="caution">
    <text evidence="2">The sequence shown here is derived from an EMBL/GenBank/DDBJ whole genome shotgun (WGS) entry which is preliminary data.</text>
</comment>
<gene>
    <name evidence="2" type="ORF">OCH239_22275</name>
</gene>
<dbReference type="PATRIC" id="fig|1449350.3.peg.4280"/>
<dbReference type="InterPro" id="IPR012337">
    <property type="entry name" value="RNaseH-like_sf"/>
</dbReference>
<dbReference type="EMBL" id="JALZ01000093">
    <property type="protein sequence ID" value="ETX10404.1"/>
    <property type="molecule type" value="Genomic_DNA"/>
</dbReference>
<protein>
    <submittedName>
        <fullName evidence="2">Transposase</fullName>
    </submittedName>
</protein>
<evidence type="ECO:0000313" key="2">
    <source>
        <dbReference type="EMBL" id="ETX10404.1"/>
    </source>
</evidence>
<accession>X7E2Z7</accession>
<dbReference type="PANTHER" id="PTHR46889:SF4">
    <property type="entry name" value="TRANSPOSASE INSO FOR INSERTION SEQUENCE ELEMENT IS911B-RELATED"/>
    <property type="match status" value="1"/>
</dbReference>
<dbReference type="Proteomes" id="UP000022447">
    <property type="component" value="Unassembled WGS sequence"/>
</dbReference>
<dbReference type="GO" id="GO:0003676">
    <property type="term" value="F:nucleic acid binding"/>
    <property type="evidence" value="ECO:0007669"/>
    <property type="project" value="InterPro"/>
</dbReference>
<proteinExistence type="predicted"/>
<dbReference type="Pfam" id="PF13276">
    <property type="entry name" value="HTH_21"/>
    <property type="match status" value="1"/>
</dbReference>
<keyword evidence="3" id="KW-1185">Reference proteome</keyword>
<dbReference type="eggNOG" id="COG2801">
    <property type="taxonomic scope" value="Bacteria"/>
</dbReference>
<dbReference type="PANTHER" id="PTHR46889">
    <property type="entry name" value="TRANSPOSASE INSF FOR INSERTION SEQUENCE IS3B-RELATED"/>
    <property type="match status" value="1"/>
</dbReference>
<reference evidence="2 3" key="1">
    <citation type="submission" date="2014-01" db="EMBL/GenBank/DDBJ databases">
        <title>Roseivivax halodurans JCM 10272 Genome Sequencing.</title>
        <authorList>
            <person name="Lai Q."/>
            <person name="Li G."/>
            <person name="Shao Z."/>
        </authorList>
    </citation>
    <scope>NUCLEOTIDE SEQUENCE [LARGE SCALE GENOMIC DNA]</scope>
    <source>
        <strain evidence="2 3">JCM 10272</strain>
    </source>
</reference>
<dbReference type="InterPro" id="IPR001584">
    <property type="entry name" value="Integrase_cat-core"/>
</dbReference>
<dbReference type="InterPro" id="IPR048020">
    <property type="entry name" value="Transpos_IS3"/>
</dbReference>
<dbReference type="AlphaFoldDB" id="X7E2Z7"/>
<dbReference type="GO" id="GO:0015074">
    <property type="term" value="P:DNA integration"/>
    <property type="evidence" value="ECO:0007669"/>
    <property type="project" value="InterPro"/>
</dbReference>
<dbReference type="InterPro" id="IPR050900">
    <property type="entry name" value="Transposase_IS3/IS150/IS904"/>
</dbReference>
<dbReference type="Pfam" id="PF13333">
    <property type="entry name" value="rve_2"/>
    <property type="match status" value="1"/>
</dbReference>